<accession>A0ACC7P5Y1</accession>
<evidence type="ECO:0000313" key="1">
    <source>
        <dbReference type="EMBL" id="MFM9331690.1"/>
    </source>
</evidence>
<gene>
    <name evidence="1" type="ORF">ACI1P1_25660</name>
</gene>
<name>A0ACC7P5Y1_9BACL</name>
<organism evidence="1 2">
    <name type="scientific">Paenibacillus mesotrionivorans</name>
    <dbReference type="NCBI Taxonomy" id="3160968"/>
    <lineage>
        <taxon>Bacteria</taxon>
        <taxon>Bacillati</taxon>
        <taxon>Bacillota</taxon>
        <taxon>Bacilli</taxon>
        <taxon>Bacillales</taxon>
        <taxon>Paenibacillaceae</taxon>
        <taxon>Paenibacillus</taxon>
    </lineage>
</organism>
<reference evidence="1" key="1">
    <citation type="submission" date="2024-12" db="EMBL/GenBank/DDBJ databases">
        <authorList>
            <person name="Wu N."/>
        </authorList>
    </citation>
    <scope>NUCLEOTIDE SEQUENCE</scope>
    <source>
        <strain evidence="1">P15</strain>
    </source>
</reference>
<keyword evidence="2" id="KW-1185">Reference proteome</keyword>
<comment type="caution">
    <text evidence="1">The sequence shown here is derived from an EMBL/GenBank/DDBJ whole genome shotgun (WGS) entry which is preliminary data.</text>
</comment>
<evidence type="ECO:0000313" key="2">
    <source>
        <dbReference type="Proteomes" id="UP001631969"/>
    </source>
</evidence>
<sequence>MGNWKKIMFWGIAAAAVFSLAGCQEDAGKEALPSGLSGSPVTAGASSSPGITSPSPAPSSAAVPEDIGKLLADKVITPISYTPPGEDKQPALLRVKGMPSPELNVEGLYRDLFYGLGNALKWTLFRVEDEQSTAFMETDAASPKAFRLAKMKGEAYFFDKESIRKYQPLDPLATAAKLNPVLQAGLDGGWAPGSLTTVLGKQDSSFNGYDIYFDKHVEVEGGNILSSILFRKEYAPPVIGNLGTASTRADIESLLGKPPFEQPAPLSVFGYKLEPFYLFFTGEAPPYDISVYPRRMSGGNNGPELPELTAANTGENGIDVQRLVDQMREKWPDYETFSNSRGSYGVTYPHRGIWTEDLLSGDTDYKGGVIQVYVNYEGQLTEDIRLPQDADKLKKLAAAPDWSEPLASYRFRLHEDMVFNREQERLQNEQFIRDAAAKEGVTSPNGRIIAKAKDNTTYEHAGLYLFYPGKEQPSREVHIGNFIWNISWLSDRYVIFEASFRGIVAYDTVQNKLINIKTSPDYADDYRLVEIKDGIIRYTDGKTEADLPYSFNKKGELVLP</sequence>
<proteinExistence type="predicted"/>
<dbReference type="EMBL" id="JBJURJ010000021">
    <property type="protein sequence ID" value="MFM9331690.1"/>
    <property type="molecule type" value="Genomic_DNA"/>
</dbReference>
<dbReference type="Proteomes" id="UP001631969">
    <property type="component" value="Unassembled WGS sequence"/>
</dbReference>
<protein>
    <submittedName>
        <fullName evidence="1">Uncharacterized protein</fullName>
    </submittedName>
</protein>